<evidence type="ECO:0000313" key="2">
    <source>
        <dbReference type="EMBL" id="CAA9553755.1"/>
    </source>
</evidence>
<dbReference type="EMBL" id="CADCWK010000104">
    <property type="protein sequence ID" value="CAA9553755.1"/>
    <property type="molecule type" value="Genomic_DNA"/>
</dbReference>
<organism evidence="2">
    <name type="scientific">uncultured Thermomicrobiales bacterium</name>
    <dbReference type="NCBI Taxonomy" id="1645740"/>
    <lineage>
        <taxon>Bacteria</taxon>
        <taxon>Pseudomonadati</taxon>
        <taxon>Thermomicrobiota</taxon>
        <taxon>Thermomicrobia</taxon>
        <taxon>Thermomicrobiales</taxon>
        <taxon>environmental samples</taxon>
    </lineage>
</organism>
<feature type="non-terminal residue" evidence="2">
    <location>
        <position position="37"/>
    </location>
</feature>
<gene>
    <name evidence="2" type="ORF">AVDCRST_MAG33-1108</name>
</gene>
<dbReference type="AlphaFoldDB" id="A0A6J4ULA1"/>
<protein>
    <submittedName>
        <fullName evidence="2">Uncharacterized protein</fullName>
    </submittedName>
</protein>
<feature type="non-terminal residue" evidence="2">
    <location>
        <position position="1"/>
    </location>
</feature>
<sequence>WVTASSVPRGRHDGPSWWDARSRHRSLPRGNSPLIFA</sequence>
<name>A0A6J4ULA1_9BACT</name>
<evidence type="ECO:0000256" key="1">
    <source>
        <dbReference type="SAM" id="MobiDB-lite"/>
    </source>
</evidence>
<feature type="region of interest" description="Disordered" evidence="1">
    <location>
        <begin position="1"/>
        <end position="37"/>
    </location>
</feature>
<accession>A0A6J4ULA1</accession>
<proteinExistence type="predicted"/>
<reference evidence="2" key="1">
    <citation type="submission" date="2020-02" db="EMBL/GenBank/DDBJ databases">
        <authorList>
            <person name="Meier V. D."/>
        </authorList>
    </citation>
    <scope>NUCLEOTIDE SEQUENCE</scope>
    <source>
        <strain evidence="2">AVDCRST_MAG33</strain>
    </source>
</reference>